<feature type="chain" id="PRO_5038597586" evidence="5">
    <location>
        <begin position="25"/>
        <end position="435"/>
    </location>
</feature>
<evidence type="ECO:0000256" key="3">
    <source>
        <dbReference type="ARBA" id="ARBA00022448"/>
    </source>
</evidence>
<dbReference type="Proteomes" id="UP000280501">
    <property type="component" value="Unassembled WGS sequence"/>
</dbReference>
<evidence type="ECO:0000256" key="1">
    <source>
        <dbReference type="ARBA" id="ARBA00004196"/>
    </source>
</evidence>
<dbReference type="InterPro" id="IPR006059">
    <property type="entry name" value="SBP"/>
</dbReference>
<evidence type="ECO:0000313" key="6">
    <source>
        <dbReference type="EMBL" id="RPF22287.1"/>
    </source>
</evidence>
<dbReference type="OrthoDB" id="3718433at2"/>
<evidence type="ECO:0000256" key="5">
    <source>
        <dbReference type="SAM" id="SignalP"/>
    </source>
</evidence>
<keyword evidence="3" id="KW-0813">Transport</keyword>
<reference evidence="6 7" key="1">
    <citation type="submission" date="2018-11" db="EMBL/GenBank/DDBJ databases">
        <title>Sequencing the genomes of 1000 actinobacteria strains.</title>
        <authorList>
            <person name="Klenk H.-P."/>
        </authorList>
    </citation>
    <scope>NUCLEOTIDE SEQUENCE [LARGE SCALE GENOMIC DNA]</scope>
    <source>
        <strain evidence="6 7">DSM 15700</strain>
    </source>
</reference>
<dbReference type="SUPFAM" id="SSF53850">
    <property type="entry name" value="Periplasmic binding protein-like II"/>
    <property type="match status" value="1"/>
</dbReference>
<gene>
    <name evidence="6" type="ORF">EDD34_2940</name>
</gene>
<dbReference type="PROSITE" id="PS51257">
    <property type="entry name" value="PROKAR_LIPOPROTEIN"/>
    <property type="match status" value="1"/>
</dbReference>
<dbReference type="InterPro" id="IPR050490">
    <property type="entry name" value="Bact_solute-bd_prot1"/>
</dbReference>
<dbReference type="RefSeq" id="WP_123815222.1">
    <property type="nucleotide sequence ID" value="NZ_RKQZ01000001.1"/>
</dbReference>
<comment type="caution">
    <text evidence="6">The sequence shown here is derived from an EMBL/GenBank/DDBJ whole genome shotgun (WGS) entry which is preliminary data.</text>
</comment>
<dbReference type="Gene3D" id="3.40.190.10">
    <property type="entry name" value="Periplasmic binding protein-like II"/>
    <property type="match status" value="1"/>
</dbReference>
<dbReference type="EMBL" id="RKQZ01000001">
    <property type="protein sequence ID" value="RPF22287.1"/>
    <property type="molecule type" value="Genomic_DNA"/>
</dbReference>
<dbReference type="Pfam" id="PF01547">
    <property type="entry name" value="SBP_bac_1"/>
    <property type="match status" value="1"/>
</dbReference>
<keyword evidence="7" id="KW-1185">Reference proteome</keyword>
<keyword evidence="4 5" id="KW-0732">Signal</keyword>
<dbReference type="PANTHER" id="PTHR43649:SF31">
    <property type="entry name" value="SN-GLYCEROL-3-PHOSPHATE-BINDING PERIPLASMIC PROTEIN UGPB"/>
    <property type="match status" value="1"/>
</dbReference>
<accession>A0A3N4YQB8</accession>
<dbReference type="CDD" id="cd13585">
    <property type="entry name" value="PBP2_TMBP_like"/>
    <property type="match status" value="1"/>
</dbReference>
<dbReference type="GO" id="GO:0030313">
    <property type="term" value="C:cell envelope"/>
    <property type="evidence" value="ECO:0007669"/>
    <property type="project" value="UniProtKB-SubCell"/>
</dbReference>
<proteinExistence type="inferred from homology"/>
<organism evidence="6 7">
    <name type="scientific">Myceligenerans xiligouense</name>
    <dbReference type="NCBI Taxonomy" id="253184"/>
    <lineage>
        <taxon>Bacteria</taxon>
        <taxon>Bacillati</taxon>
        <taxon>Actinomycetota</taxon>
        <taxon>Actinomycetes</taxon>
        <taxon>Micrococcales</taxon>
        <taxon>Promicromonosporaceae</taxon>
        <taxon>Myceligenerans</taxon>
    </lineage>
</organism>
<evidence type="ECO:0000256" key="4">
    <source>
        <dbReference type="ARBA" id="ARBA00022729"/>
    </source>
</evidence>
<comment type="subcellular location">
    <subcellularLocation>
        <location evidence="1">Cell envelope</location>
    </subcellularLocation>
</comment>
<evidence type="ECO:0000256" key="2">
    <source>
        <dbReference type="ARBA" id="ARBA00008520"/>
    </source>
</evidence>
<sequence>MHTPIRRSRAAAGAALATALTLTACSGAEPAALGDPETPSEPVDLRMTVWTADEKHLEMFQEIGDAYAAANPDLVAGVTFETIPFEDYTTTLTTQLAGGNPPDLAWVLESYAPEFVSSGALADLGPVLESTDGYDVDDLVPSTLELWQDDEGLYAYPFSNSPFAVFVNTDQIAAAGQDDPAGLVESGEWTFDAARDIAAATAEDSGKQGLVVRDFDYQLWENLSTVWDGWGAAPWSEDGTQCTFTDPEMVEAMRWIHDATFDDGALPGPGTTADFFAGDAAMTITQISRASALDGSFEWDLLPLPAGPAGQQNVIGQAGIGVFTQGENPDVAADFLAYFTNPGNAEKLATYFPPPRASLLDAGTLSAANPLLSEEQLQSVVVDGIEGAVTKPVHQNFAKLSETVRAELDAMWAEDADVAAVLDETCAVIQPLLEE</sequence>
<dbReference type="PANTHER" id="PTHR43649">
    <property type="entry name" value="ARABINOSE-BINDING PROTEIN-RELATED"/>
    <property type="match status" value="1"/>
</dbReference>
<name>A0A3N4YQB8_9MICO</name>
<comment type="similarity">
    <text evidence="2">Belongs to the bacterial solute-binding protein 1 family.</text>
</comment>
<dbReference type="AlphaFoldDB" id="A0A3N4YQB8"/>
<evidence type="ECO:0000313" key="7">
    <source>
        <dbReference type="Proteomes" id="UP000280501"/>
    </source>
</evidence>
<protein>
    <submittedName>
        <fullName evidence="6">Carbohydrate ABC transporter substrate-binding protein (CUT1 family)</fullName>
    </submittedName>
</protein>
<feature type="signal peptide" evidence="5">
    <location>
        <begin position="1"/>
        <end position="24"/>
    </location>
</feature>